<feature type="transmembrane region" description="Helical" evidence="13">
    <location>
        <begin position="304"/>
        <end position="330"/>
    </location>
</feature>
<dbReference type="GO" id="GO:0042910">
    <property type="term" value="F:xenobiotic transmembrane transporter activity"/>
    <property type="evidence" value="ECO:0007669"/>
    <property type="project" value="InterPro"/>
</dbReference>
<dbReference type="EMBL" id="JACHNB010000001">
    <property type="protein sequence ID" value="MBB4739467.1"/>
    <property type="molecule type" value="Genomic_DNA"/>
</dbReference>
<comment type="caution">
    <text evidence="14">The sequence shown here is derived from an EMBL/GenBank/DDBJ whole genome shotgun (WGS) entry which is preliminary data.</text>
</comment>
<sequence length="447" mass="46142">MNHRTPLLRLAVPNYVALLSGVLTGIVDVAWVARLGPAPVAAVAVATGVENALLGIVLLINGGVTVRLAAALGAGDQPAARSVIRAGWWLYALITPVVVGAGLALRHPVAAAFLDDPAAIRLAAGYLAVLFPGVAIFYAQQVVDAIFAGRGDTRTPMRLALTANALILVLDPLLIYGPGPLPALGVTGAALATALGRTVALVIGLLRQRHPGAGGAANNHAVGAVLRTGAPIAGDFLVRMSGALALLAFVGRSGVAAVAAYGIGLKVLYFATMAFYAIRNAATIHTPRTLATHPRQRRAIGRQVLALALLTGAGASALFALLAALIMRAFTADREVAGIGVLFLRCVGGYLVPIAAVIALAGFLMAAGQGPRLFAVTVLGTGGQTALAWWLPVRFGLPGVWLAMSLAALLQLVLVLWLAGLRLLPRRHPQREVVHRRPAATHDFSPH</sequence>
<evidence type="ECO:0000313" key="14">
    <source>
        <dbReference type="EMBL" id="MBB4739467.1"/>
    </source>
</evidence>
<keyword evidence="9 13" id="KW-1133">Transmembrane helix</keyword>
<keyword evidence="11 13" id="KW-0472">Membrane</keyword>
<feature type="transmembrane region" description="Helical" evidence="13">
    <location>
        <begin position="86"/>
        <end position="106"/>
    </location>
</feature>
<dbReference type="PIRSF" id="PIRSF006603">
    <property type="entry name" value="DinF"/>
    <property type="match status" value="1"/>
</dbReference>
<comment type="subcellular location">
    <subcellularLocation>
        <location evidence="2">Cell membrane</location>
        <topology evidence="2">Multi-pass membrane protein</topology>
    </subcellularLocation>
</comment>
<feature type="transmembrane region" description="Helical" evidence="13">
    <location>
        <begin position="399"/>
        <end position="421"/>
    </location>
</feature>
<dbReference type="PANTHER" id="PTHR43298">
    <property type="entry name" value="MULTIDRUG RESISTANCE PROTEIN NORM-RELATED"/>
    <property type="match status" value="1"/>
</dbReference>
<evidence type="ECO:0000256" key="13">
    <source>
        <dbReference type="SAM" id="Phobius"/>
    </source>
</evidence>
<dbReference type="GO" id="GO:0006811">
    <property type="term" value="P:monoatomic ion transport"/>
    <property type="evidence" value="ECO:0007669"/>
    <property type="project" value="UniProtKB-KW"/>
</dbReference>
<evidence type="ECO:0000256" key="7">
    <source>
        <dbReference type="ARBA" id="ARBA00022475"/>
    </source>
</evidence>
<keyword evidence="8 13" id="KW-0812">Transmembrane</keyword>
<protein>
    <recommendedName>
        <fullName evidence="4">Probable multidrug resistance protein NorM</fullName>
    </recommendedName>
    <alternativeName>
        <fullName evidence="12">Multidrug-efflux transporter</fullName>
    </alternativeName>
</protein>
<feature type="transmembrane region" description="Helical" evidence="13">
    <location>
        <begin position="342"/>
        <end position="366"/>
    </location>
</feature>
<evidence type="ECO:0000256" key="1">
    <source>
        <dbReference type="ARBA" id="ARBA00003408"/>
    </source>
</evidence>
<evidence type="ECO:0000313" key="15">
    <source>
        <dbReference type="Proteomes" id="UP000546162"/>
    </source>
</evidence>
<feature type="transmembrane region" description="Helical" evidence="13">
    <location>
        <begin position="373"/>
        <end position="393"/>
    </location>
</feature>
<dbReference type="RefSeq" id="WP_185039999.1">
    <property type="nucleotide sequence ID" value="NZ_BAABFG010000005.1"/>
</dbReference>
<dbReference type="InterPro" id="IPR050222">
    <property type="entry name" value="MATE_MdtK"/>
</dbReference>
<dbReference type="PANTHER" id="PTHR43298:SF2">
    <property type="entry name" value="FMN_FAD EXPORTER YEEO-RELATED"/>
    <property type="match status" value="1"/>
</dbReference>
<gene>
    <name evidence="14" type="ORF">BJY16_002926</name>
</gene>
<dbReference type="GO" id="GO:0005886">
    <property type="term" value="C:plasma membrane"/>
    <property type="evidence" value="ECO:0007669"/>
    <property type="project" value="UniProtKB-SubCell"/>
</dbReference>
<organism evidence="14 15">
    <name type="scientific">Actinoplanes octamycinicus</name>
    <dbReference type="NCBI Taxonomy" id="135948"/>
    <lineage>
        <taxon>Bacteria</taxon>
        <taxon>Bacillati</taxon>
        <taxon>Actinomycetota</taxon>
        <taxon>Actinomycetes</taxon>
        <taxon>Micromonosporales</taxon>
        <taxon>Micromonosporaceae</taxon>
        <taxon>Actinoplanes</taxon>
    </lineage>
</organism>
<dbReference type="InterPro" id="IPR048279">
    <property type="entry name" value="MdtK-like"/>
</dbReference>
<name>A0A7W7GWE7_9ACTN</name>
<keyword evidence="10" id="KW-0406">Ion transport</keyword>
<feature type="transmembrane region" description="Helical" evidence="13">
    <location>
        <begin position="12"/>
        <end position="33"/>
    </location>
</feature>
<keyword evidence="15" id="KW-1185">Reference proteome</keyword>
<evidence type="ECO:0000256" key="2">
    <source>
        <dbReference type="ARBA" id="ARBA00004651"/>
    </source>
</evidence>
<reference evidence="14 15" key="1">
    <citation type="submission" date="2020-08" db="EMBL/GenBank/DDBJ databases">
        <title>Sequencing the genomes of 1000 actinobacteria strains.</title>
        <authorList>
            <person name="Klenk H.-P."/>
        </authorList>
    </citation>
    <scope>NUCLEOTIDE SEQUENCE [LARGE SCALE GENOMIC DNA]</scope>
    <source>
        <strain evidence="14 15">DSM 45809</strain>
    </source>
</reference>
<evidence type="ECO:0000256" key="9">
    <source>
        <dbReference type="ARBA" id="ARBA00022989"/>
    </source>
</evidence>
<evidence type="ECO:0000256" key="8">
    <source>
        <dbReference type="ARBA" id="ARBA00022692"/>
    </source>
</evidence>
<dbReference type="GO" id="GO:0015297">
    <property type="term" value="F:antiporter activity"/>
    <property type="evidence" value="ECO:0007669"/>
    <property type="project" value="UniProtKB-KW"/>
</dbReference>
<dbReference type="Pfam" id="PF01554">
    <property type="entry name" value="MatE"/>
    <property type="match status" value="2"/>
</dbReference>
<feature type="transmembrane region" description="Helical" evidence="13">
    <location>
        <begin position="183"/>
        <end position="206"/>
    </location>
</feature>
<proteinExistence type="inferred from homology"/>
<dbReference type="InterPro" id="IPR002528">
    <property type="entry name" value="MATE_fam"/>
</dbReference>
<evidence type="ECO:0000256" key="6">
    <source>
        <dbReference type="ARBA" id="ARBA00022449"/>
    </source>
</evidence>
<dbReference type="AlphaFoldDB" id="A0A7W7GWE7"/>
<keyword evidence="7" id="KW-1003">Cell membrane</keyword>
<comment type="function">
    <text evidence="1">Multidrug efflux pump.</text>
</comment>
<feature type="transmembrane region" description="Helical" evidence="13">
    <location>
        <begin position="159"/>
        <end position="177"/>
    </location>
</feature>
<evidence type="ECO:0000256" key="5">
    <source>
        <dbReference type="ARBA" id="ARBA00022448"/>
    </source>
</evidence>
<evidence type="ECO:0000256" key="11">
    <source>
        <dbReference type="ARBA" id="ARBA00023136"/>
    </source>
</evidence>
<evidence type="ECO:0000256" key="4">
    <source>
        <dbReference type="ARBA" id="ARBA00020268"/>
    </source>
</evidence>
<evidence type="ECO:0000256" key="10">
    <source>
        <dbReference type="ARBA" id="ARBA00023065"/>
    </source>
</evidence>
<evidence type="ECO:0000256" key="3">
    <source>
        <dbReference type="ARBA" id="ARBA00010199"/>
    </source>
</evidence>
<keyword evidence="5" id="KW-0813">Transport</keyword>
<keyword evidence="6" id="KW-0050">Antiport</keyword>
<dbReference type="Proteomes" id="UP000546162">
    <property type="component" value="Unassembled WGS sequence"/>
</dbReference>
<feature type="transmembrane region" description="Helical" evidence="13">
    <location>
        <begin position="258"/>
        <end position="278"/>
    </location>
</feature>
<accession>A0A7W7GWE7</accession>
<evidence type="ECO:0000256" key="12">
    <source>
        <dbReference type="ARBA" id="ARBA00031636"/>
    </source>
</evidence>
<feature type="transmembrane region" description="Helical" evidence="13">
    <location>
        <begin position="118"/>
        <end position="139"/>
    </location>
</feature>
<comment type="similarity">
    <text evidence="3">Belongs to the multi antimicrobial extrusion (MATE) (TC 2.A.66.1) family.</text>
</comment>